<dbReference type="InterPro" id="IPR036291">
    <property type="entry name" value="NAD(P)-bd_dom_sf"/>
</dbReference>
<organism evidence="3 4">
    <name type="scientific">Rhodococcus aetherivorans</name>
    <dbReference type="NCBI Taxonomy" id="191292"/>
    <lineage>
        <taxon>Bacteria</taxon>
        <taxon>Bacillati</taxon>
        <taxon>Actinomycetota</taxon>
        <taxon>Actinomycetes</taxon>
        <taxon>Mycobacteriales</taxon>
        <taxon>Nocardiaceae</taxon>
        <taxon>Rhodococcus</taxon>
    </lineage>
</organism>
<accession>A0AA46NV35</accession>
<proteinExistence type="inferred from homology"/>
<dbReference type="GeneID" id="83624166"/>
<gene>
    <name evidence="3" type="ORF">OCS65_27100</name>
</gene>
<dbReference type="Gene3D" id="3.40.50.720">
    <property type="entry name" value="NAD(P)-binding Rossmann-like Domain"/>
    <property type="match status" value="1"/>
</dbReference>
<evidence type="ECO:0000313" key="3">
    <source>
        <dbReference type="EMBL" id="UYF94043.1"/>
    </source>
</evidence>
<dbReference type="RefSeq" id="WP_050034440.1">
    <property type="nucleotide sequence ID" value="NZ_CP011341.1"/>
</dbReference>
<dbReference type="GO" id="GO:0030497">
    <property type="term" value="P:fatty acid elongation"/>
    <property type="evidence" value="ECO:0007669"/>
    <property type="project" value="TreeGrafter"/>
</dbReference>
<dbReference type="InterPro" id="IPR002347">
    <property type="entry name" value="SDR_fam"/>
</dbReference>
<name>A0AA46NV35_9NOCA</name>
<evidence type="ECO:0000256" key="2">
    <source>
        <dbReference type="ARBA" id="ARBA00023002"/>
    </source>
</evidence>
<dbReference type="PRINTS" id="PR00081">
    <property type="entry name" value="GDHRDH"/>
</dbReference>
<evidence type="ECO:0000313" key="4">
    <source>
        <dbReference type="Proteomes" id="UP001163947"/>
    </source>
</evidence>
<dbReference type="AlphaFoldDB" id="A0AA46NV35"/>
<dbReference type="Proteomes" id="UP001163947">
    <property type="component" value="Chromosome"/>
</dbReference>
<dbReference type="GO" id="GO:0016616">
    <property type="term" value="F:oxidoreductase activity, acting on the CH-OH group of donors, NAD or NADP as acceptor"/>
    <property type="evidence" value="ECO:0007669"/>
    <property type="project" value="TreeGrafter"/>
</dbReference>
<dbReference type="SUPFAM" id="SSF51735">
    <property type="entry name" value="NAD(P)-binding Rossmann-fold domains"/>
    <property type="match status" value="1"/>
</dbReference>
<dbReference type="Pfam" id="PF13561">
    <property type="entry name" value="adh_short_C2"/>
    <property type="match status" value="1"/>
</dbReference>
<reference evidence="3" key="1">
    <citation type="submission" date="2022-09" db="EMBL/GenBank/DDBJ databases">
        <title>The genome sequence of Rhodococcus aetherivorans N1.</title>
        <authorList>
            <person name="Jiang W."/>
        </authorList>
    </citation>
    <scope>NUCLEOTIDE SEQUENCE</scope>
    <source>
        <strain evidence="3">N1</strain>
    </source>
</reference>
<dbReference type="PANTHER" id="PTHR42760">
    <property type="entry name" value="SHORT-CHAIN DEHYDROGENASES/REDUCTASES FAMILY MEMBER"/>
    <property type="match status" value="1"/>
</dbReference>
<evidence type="ECO:0000256" key="1">
    <source>
        <dbReference type="ARBA" id="ARBA00006484"/>
    </source>
</evidence>
<dbReference type="FunFam" id="3.40.50.720:FF:000084">
    <property type="entry name" value="Short-chain dehydrogenase reductase"/>
    <property type="match status" value="1"/>
</dbReference>
<dbReference type="CDD" id="cd05233">
    <property type="entry name" value="SDR_c"/>
    <property type="match status" value="1"/>
</dbReference>
<keyword evidence="2" id="KW-0560">Oxidoreductase</keyword>
<comment type="similarity">
    <text evidence="1">Belongs to the short-chain dehydrogenases/reductases (SDR) family.</text>
</comment>
<dbReference type="PANTHER" id="PTHR42760:SF135">
    <property type="entry name" value="BLL7886 PROTEIN"/>
    <property type="match status" value="1"/>
</dbReference>
<protein>
    <submittedName>
        <fullName evidence="3">SDR family oxidoreductase</fullName>
    </submittedName>
</protein>
<dbReference type="EMBL" id="CP106982">
    <property type="protein sequence ID" value="UYF94043.1"/>
    <property type="molecule type" value="Genomic_DNA"/>
</dbReference>
<dbReference type="KEGG" id="rav:AAT18_02165"/>
<sequence length="254" mass="26955">MHPTALVTGAARGIGRQIAVSLAREGYAIAVVDTDFDGYREFDEAAGSVVDELREIGVPTIAVEASTTDVEAMQELGARIHQDWSRLDALVCNAGGGSGGFADNTAATIDLSALDDVLRRNLHGTITTVQAALPALRQATNPAIVTMGSLTGVVANPQGGYAHYGITKAAVMHYTRYLANELTPEGIRVNCVAPGLISTGRLRVRLSEQPEREKEIADRLGTPDEVAAAVRYLLSPATTHMSGQVLQLWPPDVR</sequence>